<dbReference type="GO" id="GO:0005524">
    <property type="term" value="F:ATP binding"/>
    <property type="evidence" value="ECO:0007669"/>
    <property type="project" value="UniProtKB-KW"/>
</dbReference>
<comment type="subunit">
    <text evidence="9">Homohexamer.</text>
</comment>
<keyword evidence="6 9" id="KW-0460">Magnesium</keyword>
<evidence type="ECO:0000256" key="3">
    <source>
        <dbReference type="ARBA" id="ARBA00022695"/>
    </source>
</evidence>
<dbReference type="GO" id="GO:0015937">
    <property type="term" value="P:coenzyme A biosynthetic process"/>
    <property type="evidence" value="ECO:0007669"/>
    <property type="project" value="UniProtKB-UniRule"/>
</dbReference>
<dbReference type="InterPro" id="IPR014729">
    <property type="entry name" value="Rossmann-like_a/b/a_fold"/>
</dbReference>
<feature type="binding site" evidence="9">
    <location>
        <begin position="10"/>
        <end position="11"/>
    </location>
    <ligand>
        <name>ATP</name>
        <dbReference type="ChEBI" id="CHEBI:30616"/>
    </ligand>
</feature>
<feature type="binding site" evidence="9">
    <location>
        <position position="10"/>
    </location>
    <ligand>
        <name>substrate</name>
    </ligand>
</feature>
<comment type="caution">
    <text evidence="9">Lacks conserved residue(s) required for the propagation of feature annotation.</text>
</comment>
<comment type="similarity">
    <text evidence="9">Belongs to the bacterial CoaD family.</text>
</comment>
<dbReference type="InterPro" id="IPR004821">
    <property type="entry name" value="Cyt_trans-like"/>
</dbReference>
<evidence type="ECO:0000256" key="7">
    <source>
        <dbReference type="ARBA" id="ARBA00022993"/>
    </source>
</evidence>
<evidence type="ECO:0000313" key="12">
    <source>
        <dbReference type="Proteomes" id="UP000255233"/>
    </source>
</evidence>
<feature type="binding site" evidence="9">
    <location>
        <begin position="89"/>
        <end position="91"/>
    </location>
    <ligand>
        <name>ATP</name>
        <dbReference type="ChEBI" id="CHEBI:30616"/>
    </ligand>
</feature>
<dbReference type="GO" id="GO:0005737">
    <property type="term" value="C:cytoplasm"/>
    <property type="evidence" value="ECO:0007669"/>
    <property type="project" value="UniProtKB-SubCell"/>
</dbReference>
<evidence type="ECO:0000256" key="4">
    <source>
        <dbReference type="ARBA" id="ARBA00022741"/>
    </source>
</evidence>
<dbReference type="Pfam" id="PF01467">
    <property type="entry name" value="CTP_transf_like"/>
    <property type="match status" value="1"/>
</dbReference>
<name>A0A379MQJ2_9BACT</name>
<dbReference type="NCBIfam" id="TIGR00125">
    <property type="entry name" value="cyt_tran_rel"/>
    <property type="match status" value="1"/>
</dbReference>
<dbReference type="OrthoDB" id="9806661at2"/>
<dbReference type="STRING" id="880526.GCA_000427365_00244"/>
<feature type="binding site" evidence="9">
    <location>
        <position position="74"/>
    </location>
    <ligand>
        <name>substrate</name>
    </ligand>
</feature>
<comment type="subcellular location">
    <subcellularLocation>
        <location evidence="9">Cytoplasm</location>
    </subcellularLocation>
</comment>
<dbReference type="UniPathway" id="UPA00241">
    <property type="reaction ID" value="UER00355"/>
</dbReference>
<proteinExistence type="inferred from homology"/>
<dbReference type="RefSeq" id="WP_027290154.1">
    <property type="nucleotide sequence ID" value="NZ_CALVFX010000013.1"/>
</dbReference>
<keyword evidence="12" id="KW-1185">Reference proteome</keyword>
<evidence type="ECO:0000256" key="2">
    <source>
        <dbReference type="ARBA" id="ARBA00022679"/>
    </source>
</evidence>
<feature type="binding site" evidence="9">
    <location>
        <position position="42"/>
    </location>
    <ligand>
        <name>substrate</name>
    </ligand>
</feature>
<dbReference type="PANTHER" id="PTHR21342">
    <property type="entry name" value="PHOSPHOPANTETHEINE ADENYLYLTRANSFERASE"/>
    <property type="match status" value="1"/>
</dbReference>
<keyword evidence="2 9" id="KW-0808">Transferase</keyword>
<sequence length="156" mass="17791">MEKKAIFAGSFDPFTAGHEHIVRRALCLFDRIIIGVGYNIKKKGFLTTENRVRLIRDVFRGEPRVSAEAYEGLTADFCRRRGVKILLRGLRSVDDFESDRTIDAVNKRLDPEIETFYLFTDPHLGAISSAVVKELYVHGADTARFLPRGIDLKEYL</sequence>
<dbReference type="EC" id="2.7.7.3" evidence="9"/>
<dbReference type="SUPFAM" id="SSF52374">
    <property type="entry name" value="Nucleotidylyl transferase"/>
    <property type="match status" value="1"/>
</dbReference>
<accession>A0A379MQJ2</accession>
<organism evidence="11 12">
    <name type="scientific">Rikenella microfusus</name>
    <dbReference type="NCBI Taxonomy" id="28139"/>
    <lineage>
        <taxon>Bacteria</taxon>
        <taxon>Pseudomonadati</taxon>
        <taxon>Bacteroidota</taxon>
        <taxon>Bacteroidia</taxon>
        <taxon>Bacteroidales</taxon>
        <taxon>Rikenellaceae</taxon>
        <taxon>Rikenella</taxon>
    </lineage>
</organism>
<comment type="function">
    <text evidence="9">Reversibly transfers an adenylyl group from ATP to 4'-phosphopantetheine, yielding dephospho-CoA (dPCoA) and pyrophosphate.</text>
</comment>
<dbReference type="NCBIfam" id="TIGR01510">
    <property type="entry name" value="coaD_prev_kdtB"/>
    <property type="match status" value="1"/>
</dbReference>
<dbReference type="PRINTS" id="PR01020">
    <property type="entry name" value="LPSBIOSNTHSS"/>
</dbReference>
<dbReference type="AlphaFoldDB" id="A0A379MQJ2"/>
<reference evidence="11 12" key="1">
    <citation type="submission" date="2018-06" db="EMBL/GenBank/DDBJ databases">
        <authorList>
            <consortium name="Pathogen Informatics"/>
            <person name="Doyle S."/>
        </authorList>
    </citation>
    <scope>NUCLEOTIDE SEQUENCE [LARGE SCALE GENOMIC DNA]</scope>
    <source>
        <strain evidence="11 12">NCTC11190</strain>
    </source>
</reference>
<dbReference type="Proteomes" id="UP000255233">
    <property type="component" value="Unassembled WGS sequence"/>
</dbReference>
<dbReference type="PANTHER" id="PTHR21342:SF1">
    <property type="entry name" value="PHOSPHOPANTETHEINE ADENYLYLTRANSFERASE"/>
    <property type="match status" value="1"/>
</dbReference>
<dbReference type="HAMAP" id="MF_00151">
    <property type="entry name" value="PPAT_bact"/>
    <property type="match status" value="1"/>
</dbReference>
<evidence type="ECO:0000256" key="8">
    <source>
        <dbReference type="ARBA" id="ARBA00029346"/>
    </source>
</evidence>
<keyword evidence="7 9" id="KW-0173">Coenzyme A biosynthesis</keyword>
<dbReference type="InterPro" id="IPR001980">
    <property type="entry name" value="PPAT"/>
</dbReference>
<evidence type="ECO:0000313" key="11">
    <source>
        <dbReference type="EMBL" id="SUE33984.1"/>
    </source>
</evidence>
<feature type="domain" description="Cytidyltransferase-like" evidence="10">
    <location>
        <begin position="6"/>
        <end position="133"/>
    </location>
</feature>
<feature type="site" description="Transition state stabilizer" evidence="9">
    <location>
        <position position="18"/>
    </location>
</feature>
<keyword evidence="3 9" id="KW-0548">Nucleotidyltransferase</keyword>
<keyword evidence="5 9" id="KW-0067">ATP-binding</keyword>
<evidence type="ECO:0000256" key="5">
    <source>
        <dbReference type="ARBA" id="ARBA00022840"/>
    </source>
</evidence>
<comment type="catalytic activity">
    <reaction evidence="8 9">
        <text>(R)-4'-phosphopantetheine + ATP + H(+) = 3'-dephospho-CoA + diphosphate</text>
        <dbReference type="Rhea" id="RHEA:19801"/>
        <dbReference type="ChEBI" id="CHEBI:15378"/>
        <dbReference type="ChEBI" id="CHEBI:30616"/>
        <dbReference type="ChEBI" id="CHEBI:33019"/>
        <dbReference type="ChEBI" id="CHEBI:57328"/>
        <dbReference type="ChEBI" id="CHEBI:61723"/>
        <dbReference type="EC" id="2.7.7.3"/>
    </reaction>
</comment>
<evidence type="ECO:0000256" key="9">
    <source>
        <dbReference type="HAMAP-Rule" id="MF_00151"/>
    </source>
</evidence>
<comment type="cofactor">
    <cofactor evidence="9">
        <name>Mg(2+)</name>
        <dbReference type="ChEBI" id="CHEBI:18420"/>
    </cofactor>
</comment>
<evidence type="ECO:0000256" key="1">
    <source>
        <dbReference type="ARBA" id="ARBA00022490"/>
    </source>
</evidence>
<dbReference type="EMBL" id="UGVL01000001">
    <property type="protein sequence ID" value="SUE33984.1"/>
    <property type="molecule type" value="Genomic_DNA"/>
</dbReference>
<keyword evidence="1 9" id="KW-0963">Cytoplasm</keyword>
<feature type="binding site" evidence="9">
    <location>
        <begin position="124"/>
        <end position="130"/>
    </location>
    <ligand>
        <name>ATP</name>
        <dbReference type="ChEBI" id="CHEBI:30616"/>
    </ligand>
</feature>
<feature type="binding site" evidence="9">
    <location>
        <position position="18"/>
    </location>
    <ligand>
        <name>ATP</name>
        <dbReference type="ChEBI" id="CHEBI:30616"/>
    </ligand>
</feature>
<feature type="binding site" evidence="9">
    <location>
        <position position="88"/>
    </location>
    <ligand>
        <name>substrate</name>
    </ligand>
</feature>
<evidence type="ECO:0000256" key="6">
    <source>
        <dbReference type="ARBA" id="ARBA00022842"/>
    </source>
</evidence>
<gene>
    <name evidence="9 11" type="primary">coaD</name>
    <name evidence="11" type="ORF">NCTC11190_01201</name>
</gene>
<protein>
    <recommendedName>
        <fullName evidence="9">Phosphopantetheine adenylyltransferase</fullName>
        <ecNumber evidence="9">2.7.7.3</ecNumber>
    </recommendedName>
    <alternativeName>
        <fullName evidence="9">Dephospho-CoA pyrophosphorylase</fullName>
    </alternativeName>
    <alternativeName>
        <fullName evidence="9">Pantetheine-phosphate adenylyltransferase</fullName>
        <shortName evidence="9">PPAT</shortName>
    </alternativeName>
</protein>
<keyword evidence="4 9" id="KW-0547">Nucleotide-binding</keyword>
<comment type="pathway">
    <text evidence="9">Cofactor biosynthesis; coenzyme A biosynthesis; CoA from (R)-pantothenate: step 4/5.</text>
</comment>
<evidence type="ECO:0000259" key="10">
    <source>
        <dbReference type="Pfam" id="PF01467"/>
    </source>
</evidence>
<dbReference type="Gene3D" id="3.40.50.620">
    <property type="entry name" value="HUPs"/>
    <property type="match status" value="1"/>
</dbReference>
<dbReference type="GO" id="GO:0004595">
    <property type="term" value="F:pantetheine-phosphate adenylyltransferase activity"/>
    <property type="evidence" value="ECO:0007669"/>
    <property type="project" value="UniProtKB-UniRule"/>
</dbReference>